<dbReference type="InterPro" id="IPR036439">
    <property type="entry name" value="Dockerin_dom_sf"/>
</dbReference>
<feature type="region of interest" description="Disordered" evidence="1">
    <location>
        <begin position="1"/>
        <end position="30"/>
    </location>
</feature>
<proteinExistence type="predicted"/>
<evidence type="ECO:0000313" key="4">
    <source>
        <dbReference type="Proteomes" id="UP000471672"/>
    </source>
</evidence>
<keyword evidence="4" id="KW-1185">Reference proteome</keyword>
<dbReference type="PANTHER" id="PTHR42678">
    <property type="entry name" value="AMIDASE"/>
    <property type="match status" value="1"/>
</dbReference>
<feature type="domain" description="Amidase" evidence="2">
    <location>
        <begin position="157"/>
        <end position="560"/>
    </location>
</feature>
<dbReference type="InterPro" id="IPR018247">
    <property type="entry name" value="EF_Hand_1_Ca_BS"/>
</dbReference>
<dbReference type="Proteomes" id="UP000471672">
    <property type="component" value="Unassembled WGS sequence"/>
</dbReference>
<dbReference type="PROSITE" id="PS00018">
    <property type="entry name" value="EF_HAND_1"/>
    <property type="match status" value="1"/>
</dbReference>
<dbReference type="EMBL" id="JAAFAN010000041">
    <property type="protein sequence ID" value="NDO90288.1"/>
    <property type="molecule type" value="Genomic_DNA"/>
</dbReference>
<dbReference type="PANTHER" id="PTHR42678:SF5">
    <property type="entry name" value="GLUTAMYL-TRNA(GLN) AMIDOTRANSFERASE SUBUNIT A"/>
    <property type="match status" value="1"/>
</dbReference>
<dbReference type="InterPro" id="IPR023631">
    <property type="entry name" value="Amidase_dom"/>
</dbReference>
<comment type="caution">
    <text evidence="3">The sequence shown here is derived from an EMBL/GenBank/DDBJ whole genome shotgun (WGS) entry which is preliminary data.</text>
</comment>
<evidence type="ECO:0000313" key="3">
    <source>
        <dbReference type="EMBL" id="NDO90288.1"/>
    </source>
</evidence>
<dbReference type="PROSITE" id="PS00571">
    <property type="entry name" value="AMIDASES"/>
    <property type="match status" value="1"/>
</dbReference>
<reference evidence="3 4" key="1">
    <citation type="journal article" date="2021" name="Arch. Microbiol.">
        <title>Cellulosimicrobium fucosivorans sp. nov., isolated from San Elijo Lagoon, contains a fucose metabolic pathway linked to carotenoid production.</title>
        <authorList>
            <person name="Aviles F.A."/>
            <person name="Kyndt J.A."/>
        </authorList>
    </citation>
    <scope>NUCLEOTIDE SEQUENCE [LARGE SCALE GENOMIC DNA]</scope>
    <source>
        <strain evidence="3 4">SE3</strain>
    </source>
</reference>
<dbReference type="Gene3D" id="3.90.1300.10">
    <property type="entry name" value="Amidase signature (AS) domain"/>
    <property type="match status" value="1"/>
</dbReference>
<evidence type="ECO:0000259" key="2">
    <source>
        <dbReference type="Pfam" id="PF01425"/>
    </source>
</evidence>
<dbReference type="Pfam" id="PF01425">
    <property type="entry name" value="Amidase"/>
    <property type="match status" value="1"/>
</dbReference>
<dbReference type="Gene3D" id="1.10.1330.10">
    <property type="entry name" value="Dockerin domain"/>
    <property type="match status" value="1"/>
</dbReference>
<dbReference type="SUPFAM" id="SSF75304">
    <property type="entry name" value="Amidase signature (AS) enzymes"/>
    <property type="match status" value="1"/>
</dbReference>
<dbReference type="InterPro" id="IPR020556">
    <property type="entry name" value="Amidase_CS"/>
</dbReference>
<sequence length="640" mass="65229">MTGPRPDLTPAHRAPVTSKESSVTTTHRRAATGGLATLTIGGLVLGAVSAPAATAAPEPRTAPLLAPYWTELDLTGDAQVTTADLDVVAAALGATSGDAGWDDVAAADADDDGTITVADLAAVSQRMVYDDGPFELVEASVLDMQAAMNAGTTTSVEITQEYLDRIAAYDATLVDPGAGGRALHSIITTSDVALEAAARADAVRASDGMTSLLLGVPVAVKDNYDTSDMPTTGGCGCWDANQTATDAAMVEGLRADGAVILAKASLDEFAFGFVSEHSAFQAAGTSTLVASPYVTSRTAGGSSGGTGAAIAANLAGLGLGTDTGGSIRVPSSYNQLVGVRPTVGLASRDGIIPLALSQDTGGPMARSVLDAAVALDAVAGVDAADPVTSRQEGRVPASYTQYLDAGALDGARIGYVPSMIGTNTTTRRLWEETRATLERLGATVVEVTPPTTWSPVLPNGFASVLNEGSGSTNEFKHDLDAYVAAHLAPQVEARSLAGIVESGRYVPSRRSTYVSRDAVAEETYQAWAGPEGSHTKVLAEGKELVTAMLDDADLDALVYPSANPYGTIGTNLRLSPNTGLPAVSVPIGQAVESDATVTGGGVNLELLGRDFDEGPLLGLAFALERATHARTSPALYGPLG</sequence>
<evidence type="ECO:0000256" key="1">
    <source>
        <dbReference type="SAM" id="MobiDB-lite"/>
    </source>
</evidence>
<name>A0ABX0BHE6_9MICO</name>
<dbReference type="InterPro" id="IPR036928">
    <property type="entry name" value="AS_sf"/>
</dbReference>
<gene>
    <name evidence="3" type="ORF">GYH36_12605</name>
</gene>
<organism evidence="3 4">
    <name type="scientific">Cellulosimicrobium composti</name>
    <dbReference type="NCBI Taxonomy" id="2672572"/>
    <lineage>
        <taxon>Bacteria</taxon>
        <taxon>Bacillati</taxon>
        <taxon>Actinomycetota</taxon>
        <taxon>Actinomycetes</taxon>
        <taxon>Micrococcales</taxon>
        <taxon>Promicromonosporaceae</taxon>
        <taxon>Cellulosimicrobium</taxon>
    </lineage>
</organism>
<protein>
    <recommendedName>
        <fullName evidence="2">Amidase domain-containing protein</fullName>
    </recommendedName>
</protein>
<accession>A0ABX0BHE6</accession>